<name>A0ABP9B458_9GAMM</name>
<keyword evidence="3" id="KW-1185">Reference proteome</keyword>
<organism evidence="2 3">
    <name type="scientific">Lysobacter hankyongensis</name>
    <dbReference type="NCBI Taxonomy" id="1176535"/>
    <lineage>
        <taxon>Bacteria</taxon>
        <taxon>Pseudomonadati</taxon>
        <taxon>Pseudomonadota</taxon>
        <taxon>Gammaproteobacteria</taxon>
        <taxon>Lysobacterales</taxon>
        <taxon>Lysobacteraceae</taxon>
        <taxon>Lysobacter</taxon>
    </lineage>
</organism>
<proteinExistence type="predicted"/>
<evidence type="ECO:0000313" key="3">
    <source>
        <dbReference type="Proteomes" id="UP001499959"/>
    </source>
</evidence>
<evidence type="ECO:0000256" key="1">
    <source>
        <dbReference type="SAM" id="MobiDB-lite"/>
    </source>
</evidence>
<comment type="caution">
    <text evidence="2">The sequence shown here is derived from an EMBL/GenBank/DDBJ whole genome shotgun (WGS) entry which is preliminary data.</text>
</comment>
<dbReference type="EMBL" id="BAABJE010000005">
    <property type="protein sequence ID" value="GAA4789314.1"/>
    <property type="molecule type" value="Genomic_DNA"/>
</dbReference>
<protein>
    <submittedName>
        <fullName evidence="2">Uncharacterized protein</fullName>
    </submittedName>
</protein>
<dbReference type="Proteomes" id="UP001499959">
    <property type="component" value="Unassembled WGS sequence"/>
</dbReference>
<accession>A0ABP9B458</accession>
<evidence type="ECO:0000313" key="2">
    <source>
        <dbReference type="EMBL" id="GAA4789314.1"/>
    </source>
</evidence>
<sequence>MHCTATPSQSARQARETLIVRFAGMRQEQETPRRSRRGAGGKDVSGHKDVPPGTPTNPRPSRPDTPIRAAGASAFPVPPSRKAVASDACNATGHGLSRACRMPRAPHVDHNPR</sequence>
<gene>
    <name evidence="2" type="ORF">GCM10023307_13100</name>
</gene>
<feature type="region of interest" description="Disordered" evidence="1">
    <location>
        <begin position="21"/>
        <end position="113"/>
    </location>
</feature>
<reference evidence="3" key="1">
    <citation type="journal article" date="2019" name="Int. J. Syst. Evol. Microbiol.">
        <title>The Global Catalogue of Microorganisms (GCM) 10K type strain sequencing project: providing services to taxonomists for standard genome sequencing and annotation.</title>
        <authorList>
            <consortium name="The Broad Institute Genomics Platform"/>
            <consortium name="The Broad Institute Genome Sequencing Center for Infectious Disease"/>
            <person name="Wu L."/>
            <person name="Ma J."/>
        </authorList>
    </citation>
    <scope>NUCLEOTIDE SEQUENCE [LARGE SCALE GENOMIC DNA]</scope>
    <source>
        <strain evidence="3">JCM 18204</strain>
    </source>
</reference>